<gene>
    <name evidence="8" type="primary">TNA1</name>
    <name evidence="8" type="ORF">AWJ20_775</name>
</gene>
<comment type="subcellular location">
    <subcellularLocation>
        <location evidence="1">Membrane</location>
        <topology evidence="1">Multi-pass membrane protein</topology>
    </subcellularLocation>
</comment>
<evidence type="ECO:0000313" key="8">
    <source>
        <dbReference type="EMBL" id="ANB12519.1"/>
    </source>
</evidence>
<dbReference type="AlphaFoldDB" id="A0A167D5S6"/>
<dbReference type="PROSITE" id="PS50850">
    <property type="entry name" value="MFS"/>
    <property type="match status" value="1"/>
</dbReference>
<dbReference type="Pfam" id="PF07690">
    <property type="entry name" value="MFS_1"/>
    <property type="match status" value="1"/>
</dbReference>
<feature type="transmembrane region" description="Helical" evidence="6">
    <location>
        <begin position="390"/>
        <end position="414"/>
    </location>
</feature>
<organism evidence="8 9">
    <name type="scientific">Sugiyamaella lignohabitans</name>
    <dbReference type="NCBI Taxonomy" id="796027"/>
    <lineage>
        <taxon>Eukaryota</taxon>
        <taxon>Fungi</taxon>
        <taxon>Dikarya</taxon>
        <taxon>Ascomycota</taxon>
        <taxon>Saccharomycotina</taxon>
        <taxon>Dipodascomycetes</taxon>
        <taxon>Dipodascales</taxon>
        <taxon>Trichomonascaceae</taxon>
        <taxon>Sugiyamaella</taxon>
    </lineage>
</organism>
<dbReference type="OrthoDB" id="2985014at2759"/>
<feature type="transmembrane region" description="Helical" evidence="6">
    <location>
        <begin position="74"/>
        <end position="92"/>
    </location>
</feature>
<feature type="transmembrane region" description="Helical" evidence="6">
    <location>
        <begin position="238"/>
        <end position="258"/>
    </location>
</feature>
<reference evidence="8 9" key="1">
    <citation type="submission" date="2016-02" db="EMBL/GenBank/DDBJ databases">
        <title>Complete genome sequence and transcriptome regulation of the pentose utilising yeast Sugiyamaella lignohabitans.</title>
        <authorList>
            <person name="Bellasio M."/>
            <person name="Peymann A."/>
            <person name="Valli M."/>
            <person name="Sipitzky M."/>
            <person name="Graf A."/>
            <person name="Sauer M."/>
            <person name="Marx H."/>
            <person name="Mattanovich D."/>
        </authorList>
    </citation>
    <scope>NUCLEOTIDE SEQUENCE [LARGE SCALE GENOMIC DNA]</scope>
    <source>
        <strain evidence="8 9">CBS 10342</strain>
    </source>
</reference>
<dbReference type="GeneID" id="30037844"/>
<keyword evidence="9" id="KW-1185">Reference proteome</keyword>
<evidence type="ECO:0000313" key="9">
    <source>
        <dbReference type="Proteomes" id="UP000189580"/>
    </source>
</evidence>
<name>A0A167D5S6_9ASCO</name>
<evidence type="ECO:0000256" key="2">
    <source>
        <dbReference type="ARBA" id="ARBA00022448"/>
    </source>
</evidence>
<feature type="transmembrane region" description="Helical" evidence="6">
    <location>
        <begin position="365"/>
        <end position="384"/>
    </location>
</feature>
<accession>A0A167D5S6</accession>
<feature type="transmembrane region" description="Helical" evidence="6">
    <location>
        <begin position="164"/>
        <end position="189"/>
    </location>
</feature>
<evidence type="ECO:0000256" key="4">
    <source>
        <dbReference type="ARBA" id="ARBA00022989"/>
    </source>
</evidence>
<dbReference type="GO" id="GO:0022857">
    <property type="term" value="F:transmembrane transporter activity"/>
    <property type="evidence" value="ECO:0007669"/>
    <property type="project" value="InterPro"/>
</dbReference>
<feature type="transmembrane region" description="Helical" evidence="6">
    <location>
        <begin position="136"/>
        <end position="158"/>
    </location>
</feature>
<keyword evidence="5 6" id="KW-0472">Membrane</keyword>
<dbReference type="InterPro" id="IPR020846">
    <property type="entry name" value="MFS_dom"/>
</dbReference>
<dbReference type="GO" id="GO:0005886">
    <property type="term" value="C:plasma membrane"/>
    <property type="evidence" value="ECO:0007669"/>
    <property type="project" value="TreeGrafter"/>
</dbReference>
<sequence>MRKLDLRIVPAICILYLLAFLERTNISNANVYGMGKDLKLKGNQYNTALTVFFVPYILFEVPSNILLKKFTPHVWLSFCMFIFGIICIAQGFVKSFGGLVATRFIMGAAESGAFPGCFYLLAMFYRREEAQKRYSFFFSSTCLAGAFGGLIAAGVSHIDGKLGIAAWSWLFIIEGAVCAFVAIIMFFFIADFPEDAKFLTDNERAFLQAKLALDSGDSYHERKYTIRDVLGCFKDWKIWFGGFMYFGLIVPAYGYAYFANAILVSLKYTPLQVQYHSIPPWVVAFALAMITATISDRIRHRYLLTLACSLLSSVGFIILLSVHGSVHARYGACFLVAAGTYSAMPLIVCWTAMNFAGHLRRGVGTGWQVGFGNIGGIIATFTFLSTDAPYYTKGIAIGLGFTVFSMASCLTYFLGIHYENKQKRSGARDAAWNALTPDEQAKAGDFNPEVIYQY</sequence>
<dbReference type="EMBL" id="CP014501">
    <property type="protein sequence ID" value="ANB12519.1"/>
    <property type="molecule type" value="Genomic_DNA"/>
</dbReference>
<feature type="transmembrane region" description="Helical" evidence="6">
    <location>
        <begin position="278"/>
        <end position="295"/>
    </location>
</feature>
<evidence type="ECO:0000259" key="7">
    <source>
        <dbReference type="PROSITE" id="PS50850"/>
    </source>
</evidence>
<dbReference type="RefSeq" id="XP_018734996.1">
    <property type="nucleotide sequence ID" value="XM_018882737.1"/>
</dbReference>
<dbReference type="Proteomes" id="UP000189580">
    <property type="component" value="Chromosome a"/>
</dbReference>
<dbReference type="PANTHER" id="PTHR43791:SF46">
    <property type="entry name" value="MAJOR FACILITATOR SUPERFAMILY (MFS) PROFILE DOMAIN-CONTAINING PROTEIN-RELATED"/>
    <property type="match status" value="1"/>
</dbReference>
<feature type="transmembrane region" description="Helical" evidence="6">
    <location>
        <begin position="328"/>
        <end position="353"/>
    </location>
</feature>
<dbReference type="SUPFAM" id="SSF103473">
    <property type="entry name" value="MFS general substrate transporter"/>
    <property type="match status" value="1"/>
</dbReference>
<protein>
    <submittedName>
        <fullName evidence="8">Tna1p</fullName>
    </submittedName>
</protein>
<evidence type="ECO:0000256" key="3">
    <source>
        <dbReference type="ARBA" id="ARBA00022692"/>
    </source>
</evidence>
<dbReference type="KEGG" id="slb:AWJ20_775"/>
<proteinExistence type="predicted"/>
<dbReference type="InterPro" id="IPR011701">
    <property type="entry name" value="MFS"/>
</dbReference>
<keyword evidence="2" id="KW-0813">Transport</keyword>
<dbReference type="InterPro" id="IPR036259">
    <property type="entry name" value="MFS_trans_sf"/>
</dbReference>
<keyword evidence="4 6" id="KW-1133">Transmembrane helix</keyword>
<keyword evidence="3 6" id="KW-0812">Transmembrane</keyword>
<feature type="transmembrane region" description="Helical" evidence="6">
    <location>
        <begin position="45"/>
        <end position="67"/>
    </location>
</feature>
<feature type="transmembrane region" description="Helical" evidence="6">
    <location>
        <begin position="302"/>
        <end position="322"/>
    </location>
</feature>
<evidence type="ECO:0000256" key="5">
    <source>
        <dbReference type="ARBA" id="ARBA00023136"/>
    </source>
</evidence>
<feature type="transmembrane region" description="Helical" evidence="6">
    <location>
        <begin position="104"/>
        <end position="124"/>
    </location>
</feature>
<evidence type="ECO:0000256" key="6">
    <source>
        <dbReference type="SAM" id="Phobius"/>
    </source>
</evidence>
<dbReference type="Gene3D" id="1.20.1250.20">
    <property type="entry name" value="MFS general substrate transporter like domains"/>
    <property type="match status" value="2"/>
</dbReference>
<dbReference type="FunFam" id="1.20.1250.20:FF:000068">
    <property type="entry name" value="MFS general substrate transporter"/>
    <property type="match status" value="1"/>
</dbReference>
<feature type="domain" description="Major facilitator superfamily (MFS) profile" evidence="7">
    <location>
        <begin position="8"/>
        <end position="423"/>
    </location>
</feature>
<evidence type="ECO:0000256" key="1">
    <source>
        <dbReference type="ARBA" id="ARBA00004141"/>
    </source>
</evidence>
<dbReference type="FunFam" id="1.20.1250.20:FF:000034">
    <property type="entry name" value="MFS general substrate transporter"/>
    <property type="match status" value="1"/>
</dbReference>
<dbReference type="PANTHER" id="PTHR43791">
    <property type="entry name" value="PERMEASE-RELATED"/>
    <property type="match status" value="1"/>
</dbReference>